<dbReference type="Proteomes" id="UP000000552">
    <property type="component" value="Chromosome"/>
</dbReference>
<name>Q98LC6_RHILO</name>
<protein>
    <submittedName>
        <fullName evidence="2">Mlr1084 protein</fullName>
    </submittedName>
</protein>
<accession>Q98LC6</accession>
<sequence>MLDQRRRRFFDLVLFLVRNAHLAAPAVFLADGFFAGAGFGSAFATVFAAAAFAGFAAVTAFVDALGADAAFAAAAGATFAVTDFADVEALGCAFAAGAALAAFLAADAFGAAAGSVDAATTDSSVMAGKIGVGGVAPAALTPGISVAPFFSGSAACGVEAAGAAGSAAGFGFIAASTPARTSAAACSNGLSCLRISATGLRPLSSSTDFLTSSSSASFSASLNCFWKSAAIERSFAVVRPKVRSILGKSFGPTTTIMTIAITSISVQPTSNMALCSD</sequence>
<keyword evidence="1" id="KW-1133">Transmembrane helix</keyword>
<keyword evidence="1" id="KW-0812">Transmembrane</keyword>
<dbReference type="KEGG" id="mlo:mlr1084"/>
<evidence type="ECO:0000313" key="2">
    <source>
        <dbReference type="EMBL" id="BAB48537.1"/>
    </source>
</evidence>
<proteinExistence type="predicted"/>
<dbReference type="HOGENOM" id="CLU_1004266_0_0_5"/>
<gene>
    <name evidence="2" type="ordered locus">mlr1084</name>
</gene>
<evidence type="ECO:0000256" key="1">
    <source>
        <dbReference type="SAM" id="Phobius"/>
    </source>
</evidence>
<feature type="transmembrane region" description="Helical" evidence="1">
    <location>
        <begin position="42"/>
        <end position="62"/>
    </location>
</feature>
<dbReference type="AlphaFoldDB" id="Q98LC6"/>
<organism evidence="2 3">
    <name type="scientific">Mesorhizobium japonicum (strain LMG 29417 / CECT 9101 / MAFF 303099)</name>
    <name type="common">Mesorhizobium loti (strain MAFF 303099)</name>
    <dbReference type="NCBI Taxonomy" id="266835"/>
    <lineage>
        <taxon>Bacteria</taxon>
        <taxon>Pseudomonadati</taxon>
        <taxon>Pseudomonadota</taxon>
        <taxon>Alphaproteobacteria</taxon>
        <taxon>Hyphomicrobiales</taxon>
        <taxon>Phyllobacteriaceae</taxon>
        <taxon>Mesorhizobium</taxon>
    </lineage>
</organism>
<reference evidence="2 3" key="1">
    <citation type="journal article" date="2000" name="DNA Res.">
        <title>Complete genome structure of the nitrogen-fixing symbiotic bacterium Mesorhizobium loti.</title>
        <authorList>
            <person name="Kaneko T."/>
            <person name="Nakamura Y."/>
            <person name="Sato S."/>
            <person name="Asamizu E."/>
            <person name="Kato T."/>
            <person name="Sasamoto S."/>
            <person name="Watanabe A."/>
            <person name="Idesawa K."/>
            <person name="Ishikawa A."/>
            <person name="Kawashima K."/>
            <person name="Kimura T."/>
            <person name="Kishida Y."/>
            <person name="Kiyokawa C."/>
            <person name="Kohara M."/>
            <person name="Matsumoto M."/>
            <person name="Matsuno A."/>
            <person name="Mochizuki Y."/>
            <person name="Nakayama S."/>
            <person name="Nakazaki N."/>
            <person name="Shimpo S."/>
            <person name="Sugimoto M."/>
            <person name="Takeuchi C."/>
            <person name="Yamada M."/>
            <person name="Tabata S."/>
        </authorList>
    </citation>
    <scope>NUCLEOTIDE SEQUENCE [LARGE SCALE GENOMIC DNA]</scope>
    <source>
        <strain evidence="3">LMG 29417 / CECT 9101 / MAFF 303099</strain>
    </source>
</reference>
<evidence type="ECO:0000313" key="3">
    <source>
        <dbReference type="Proteomes" id="UP000000552"/>
    </source>
</evidence>
<dbReference type="EMBL" id="BA000012">
    <property type="protein sequence ID" value="BAB48537.1"/>
    <property type="molecule type" value="Genomic_DNA"/>
</dbReference>
<keyword evidence="1" id="KW-0472">Membrane</keyword>
<feature type="transmembrane region" description="Helical" evidence="1">
    <location>
        <begin position="12"/>
        <end position="30"/>
    </location>
</feature>